<dbReference type="OrthoDB" id="3483116at2"/>
<evidence type="ECO:0008006" key="3">
    <source>
        <dbReference type="Google" id="ProtNLM"/>
    </source>
</evidence>
<dbReference type="Proteomes" id="UP000198844">
    <property type="component" value="Unassembled WGS sequence"/>
</dbReference>
<dbReference type="InterPro" id="IPR029058">
    <property type="entry name" value="AB_hydrolase_fold"/>
</dbReference>
<reference evidence="1 2" key="1">
    <citation type="submission" date="2016-10" db="EMBL/GenBank/DDBJ databases">
        <authorList>
            <person name="de Groot N.N."/>
        </authorList>
    </citation>
    <scope>NUCLEOTIDE SEQUENCE [LARGE SCALE GENOMIC DNA]</scope>
    <source>
        <strain evidence="1 2">LMG 27731</strain>
    </source>
</reference>
<protein>
    <recommendedName>
        <fullName evidence="3">Alpha/beta hydrolase</fullName>
    </recommendedName>
</protein>
<sequence>MSKRLVFVHGRSQEGKDQATLKEQWIDAWQSGLEKSGLRMPIAPSDIVFPYYGDVLYDLTNPKEDVDVILKGANGNQNQMDFERDMLEELCAAAVTDEEVAREMNAPTIEKGFRDWGWLRAALRLLDVTPGVSGLTLSQVTRDVYSYLCNPGVRDSIDDIVKREIRNGEEFVLVGHSLGTVVTYNLLRSDAEGLGWQVPLHVTLGSPLAVQRIRQALRPLKRPSLIKSWFNARDKADIVALRELDSINFPAPEGSIEIENSSAVDNWTDNHHGIVGYLDDSGVAKRIYDAL</sequence>
<accession>A0A1I7CLR1</accession>
<dbReference type="SUPFAM" id="SSF53474">
    <property type="entry name" value="alpha/beta-Hydrolases"/>
    <property type="match status" value="1"/>
</dbReference>
<dbReference type="AlphaFoldDB" id="A0A1I7CLR1"/>
<proteinExistence type="predicted"/>
<dbReference type="RefSeq" id="WP_093634694.1">
    <property type="nucleotide sequence ID" value="NZ_FPBH01000007.1"/>
</dbReference>
<evidence type="ECO:0000313" key="1">
    <source>
        <dbReference type="EMBL" id="SFU00377.1"/>
    </source>
</evidence>
<evidence type="ECO:0000313" key="2">
    <source>
        <dbReference type="Proteomes" id="UP000198844"/>
    </source>
</evidence>
<organism evidence="1 2">
    <name type="scientific">Paraburkholderia aspalathi</name>
    <dbReference type="NCBI Taxonomy" id="1324617"/>
    <lineage>
        <taxon>Bacteria</taxon>
        <taxon>Pseudomonadati</taxon>
        <taxon>Pseudomonadota</taxon>
        <taxon>Betaproteobacteria</taxon>
        <taxon>Burkholderiales</taxon>
        <taxon>Burkholderiaceae</taxon>
        <taxon>Paraburkholderia</taxon>
    </lineage>
</organism>
<gene>
    <name evidence="1" type="ORF">SAMN05192563_10079</name>
</gene>
<name>A0A1I7CLR1_9BURK</name>
<dbReference type="EMBL" id="FPBH01000007">
    <property type="protein sequence ID" value="SFU00377.1"/>
    <property type="molecule type" value="Genomic_DNA"/>
</dbReference>